<dbReference type="InterPro" id="IPR013105">
    <property type="entry name" value="TPR_2"/>
</dbReference>
<feature type="repeat" description="TPR" evidence="3">
    <location>
        <begin position="91"/>
        <end position="124"/>
    </location>
</feature>
<dbReference type="EMBL" id="DVLC01000140">
    <property type="protein sequence ID" value="HIT47766.1"/>
    <property type="molecule type" value="Genomic_DNA"/>
</dbReference>
<gene>
    <name evidence="6" type="ORF">IAC35_07935</name>
</gene>
<dbReference type="Pfam" id="PF13432">
    <property type="entry name" value="TPR_16"/>
    <property type="match status" value="1"/>
</dbReference>
<feature type="compositionally biased region" description="Polar residues" evidence="4">
    <location>
        <begin position="193"/>
        <end position="205"/>
    </location>
</feature>
<dbReference type="InterPro" id="IPR011990">
    <property type="entry name" value="TPR-like_helical_dom_sf"/>
</dbReference>
<sequence>MKGRILTFLLILLLNAAAAFAQADRHDVRQGNRHFERGDFGAAELAYRKGLVKDSLSTAARYNLASSLYRQENFEGAKEIMGSFDGQEVSSDIHYNTGDIALQLKDYASAVEAFRQSLLQNPDDLDAKENYIYAKKMLENQQSGGRGEQENQDDNDSQDDQNPSGQQPQPQPQPDQNDGDGGDDGSGSEAAISPQQAQQMLNAVQAQEERTRDKVDREKAAALKSRQKEKNW</sequence>
<evidence type="ECO:0000256" key="5">
    <source>
        <dbReference type="SAM" id="SignalP"/>
    </source>
</evidence>
<keyword evidence="1" id="KW-0677">Repeat</keyword>
<feature type="chain" id="PRO_5039234567" evidence="5">
    <location>
        <begin position="22"/>
        <end position="232"/>
    </location>
</feature>
<dbReference type="PROSITE" id="PS50005">
    <property type="entry name" value="TPR"/>
    <property type="match status" value="1"/>
</dbReference>
<evidence type="ECO:0000256" key="4">
    <source>
        <dbReference type="SAM" id="MobiDB-lite"/>
    </source>
</evidence>
<dbReference type="Gene3D" id="1.25.40.10">
    <property type="entry name" value="Tetratricopeptide repeat domain"/>
    <property type="match status" value="2"/>
</dbReference>
<dbReference type="Pfam" id="PF07719">
    <property type="entry name" value="TPR_2"/>
    <property type="match status" value="1"/>
</dbReference>
<reference evidence="6" key="2">
    <citation type="journal article" date="2021" name="PeerJ">
        <title>Extensive microbial diversity within the chicken gut microbiome revealed by metagenomics and culture.</title>
        <authorList>
            <person name="Gilroy R."/>
            <person name="Ravi A."/>
            <person name="Getino M."/>
            <person name="Pursley I."/>
            <person name="Horton D.L."/>
            <person name="Alikhan N.F."/>
            <person name="Baker D."/>
            <person name="Gharbi K."/>
            <person name="Hall N."/>
            <person name="Watson M."/>
            <person name="Adriaenssens E.M."/>
            <person name="Foster-Nyarko E."/>
            <person name="Jarju S."/>
            <person name="Secka A."/>
            <person name="Antonio M."/>
            <person name="Oren A."/>
            <person name="Chaudhuri R.R."/>
            <person name="La Ragione R."/>
            <person name="Hildebrand F."/>
            <person name="Pallen M.J."/>
        </authorList>
    </citation>
    <scope>NUCLEOTIDE SEQUENCE</scope>
    <source>
        <strain evidence="6">ChiHecec2B26-709</strain>
    </source>
</reference>
<feature type="signal peptide" evidence="5">
    <location>
        <begin position="1"/>
        <end position="21"/>
    </location>
</feature>
<keyword evidence="2 3" id="KW-0802">TPR repeat</keyword>
<evidence type="ECO:0000256" key="3">
    <source>
        <dbReference type="PROSITE-ProRule" id="PRU00339"/>
    </source>
</evidence>
<feature type="region of interest" description="Disordered" evidence="4">
    <location>
        <begin position="138"/>
        <end position="232"/>
    </location>
</feature>
<evidence type="ECO:0000256" key="1">
    <source>
        <dbReference type="ARBA" id="ARBA00022737"/>
    </source>
</evidence>
<dbReference type="Proteomes" id="UP000886881">
    <property type="component" value="Unassembled WGS sequence"/>
</dbReference>
<keyword evidence="5" id="KW-0732">Signal</keyword>
<dbReference type="SMART" id="SM00028">
    <property type="entry name" value="TPR"/>
    <property type="match status" value="1"/>
</dbReference>
<protein>
    <submittedName>
        <fullName evidence="6">Tetratricopeptide repeat protein</fullName>
    </submittedName>
</protein>
<organism evidence="6 7">
    <name type="scientific">Candidatus Cryptobacteroides merdipullorum</name>
    <dbReference type="NCBI Taxonomy" id="2840771"/>
    <lineage>
        <taxon>Bacteria</taxon>
        <taxon>Pseudomonadati</taxon>
        <taxon>Bacteroidota</taxon>
        <taxon>Bacteroidia</taxon>
        <taxon>Bacteroidales</taxon>
        <taxon>Candidatus Cryptobacteroides</taxon>
    </lineage>
</organism>
<reference evidence="6" key="1">
    <citation type="submission" date="2020-10" db="EMBL/GenBank/DDBJ databases">
        <authorList>
            <person name="Gilroy R."/>
        </authorList>
    </citation>
    <scope>NUCLEOTIDE SEQUENCE</scope>
    <source>
        <strain evidence="6">ChiHecec2B26-709</strain>
    </source>
</reference>
<dbReference type="SUPFAM" id="SSF48452">
    <property type="entry name" value="TPR-like"/>
    <property type="match status" value="1"/>
</dbReference>
<dbReference type="InterPro" id="IPR019734">
    <property type="entry name" value="TPR_rpt"/>
</dbReference>
<evidence type="ECO:0000313" key="6">
    <source>
        <dbReference type="EMBL" id="HIT47766.1"/>
    </source>
</evidence>
<feature type="compositionally biased region" description="Basic and acidic residues" evidence="4">
    <location>
        <begin position="207"/>
        <end position="232"/>
    </location>
</feature>
<evidence type="ECO:0000313" key="7">
    <source>
        <dbReference type="Proteomes" id="UP000886881"/>
    </source>
</evidence>
<name>A0A9D1GPP6_9BACT</name>
<feature type="compositionally biased region" description="Acidic residues" evidence="4">
    <location>
        <begin position="150"/>
        <end position="159"/>
    </location>
</feature>
<accession>A0A9D1GPP6</accession>
<comment type="caution">
    <text evidence="6">The sequence shown here is derived from an EMBL/GenBank/DDBJ whole genome shotgun (WGS) entry which is preliminary data.</text>
</comment>
<proteinExistence type="predicted"/>
<dbReference type="AlphaFoldDB" id="A0A9D1GPP6"/>
<evidence type="ECO:0000256" key="2">
    <source>
        <dbReference type="ARBA" id="ARBA00022803"/>
    </source>
</evidence>